<dbReference type="GO" id="GO:0043565">
    <property type="term" value="F:sequence-specific DNA binding"/>
    <property type="evidence" value="ECO:0007669"/>
    <property type="project" value="InterPro"/>
</dbReference>
<keyword evidence="2" id="KW-0238">DNA-binding</keyword>
<evidence type="ECO:0000256" key="3">
    <source>
        <dbReference type="ARBA" id="ARBA00023163"/>
    </source>
</evidence>
<dbReference type="InterPro" id="IPR018060">
    <property type="entry name" value="HTH_AraC"/>
</dbReference>
<dbReference type="SUPFAM" id="SSF46689">
    <property type="entry name" value="Homeodomain-like"/>
    <property type="match status" value="1"/>
</dbReference>
<dbReference type="GO" id="GO:0003700">
    <property type="term" value="F:DNA-binding transcription factor activity"/>
    <property type="evidence" value="ECO:0007669"/>
    <property type="project" value="InterPro"/>
</dbReference>
<evidence type="ECO:0000256" key="1">
    <source>
        <dbReference type="ARBA" id="ARBA00023015"/>
    </source>
</evidence>
<dbReference type="PROSITE" id="PS01124">
    <property type="entry name" value="HTH_ARAC_FAMILY_2"/>
    <property type="match status" value="1"/>
</dbReference>
<sequence length="243" mass="28856">MNDFFIVTDGYAKRQVGINSYEIHKNELLIVPQLQVSTTDFYSENIKGFYCHFSDDFLDDNSLLLNWKLQNGYLNKIIIDNDRTERICQLLIIINEFYRKNWRENKKLIAQYLRTVISEISFQKTEINIEKISKKRDITLDYIRLINTNLDKRYTICELAEKLHITPNHLNKTIKNHLGKSAQSVYNEILLQEAKVLLLQTTKDISEIAFELGFSDLSYFGKFFKKLSKQTPLEYRKMIEKYQ</sequence>
<dbReference type="EMBL" id="CP037954">
    <property type="protein sequence ID" value="QBO58410.1"/>
    <property type="molecule type" value="Genomic_DNA"/>
</dbReference>
<reference evidence="5 6" key="1">
    <citation type="submission" date="2019-03" db="EMBL/GenBank/DDBJ databases">
        <authorList>
            <person name="Kim H."/>
            <person name="Yu S.-M."/>
        </authorList>
    </citation>
    <scope>NUCLEOTIDE SEQUENCE [LARGE SCALE GENOMIC DNA]</scope>
    <source>
        <strain evidence="5 6">NBC122</strain>
    </source>
</reference>
<evidence type="ECO:0000259" key="4">
    <source>
        <dbReference type="PROSITE" id="PS01124"/>
    </source>
</evidence>
<keyword evidence="5" id="KW-0489">Methyltransferase</keyword>
<keyword evidence="1" id="KW-0805">Transcription regulation</keyword>
<dbReference type="KEGG" id="csal:NBC122_01595"/>
<dbReference type="GO" id="GO:0032259">
    <property type="term" value="P:methylation"/>
    <property type="evidence" value="ECO:0007669"/>
    <property type="project" value="UniProtKB-KW"/>
</dbReference>
<dbReference type="SMART" id="SM00342">
    <property type="entry name" value="HTH_ARAC"/>
    <property type="match status" value="1"/>
</dbReference>
<dbReference type="InterPro" id="IPR009057">
    <property type="entry name" value="Homeodomain-like_sf"/>
</dbReference>
<proteinExistence type="predicted"/>
<dbReference type="GO" id="GO:0008168">
    <property type="term" value="F:methyltransferase activity"/>
    <property type="evidence" value="ECO:0007669"/>
    <property type="project" value="UniProtKB-KW"/>
</dbReference>
<dbReference type="PANTHER" id="PTHR43280">
    <property type="entry name" value="ARAC-FAMILY TRANSCRIPTIONAL REGULATOR"/>
    <property type="match status" value="1"/>
</dbReference>
<dbReference type="Gene3D" id="1.10.10.60">
    <property type="entry name" value="Homeodomain-like"/>
    <property type="match status" value="1"/>
</dbReference>
<gene>
    <name evidence="5" type="primary">adaA</name>
    <name evidence="5" type="ORF">NBC122_01595</name>
</gene>
<protein>
    <submittedName>
        <fullName evidence="5">Bifunctional transcriptional activator/DNA repair enzyme AdaA</fullName>
        <ecNumber evidence="5">2.1.1.-</ecNumber>
    </submittedName>
</protein>
<keyword evidence="5" id="KW-0808">Transferase</keyword>
<feature type="domain" description="HTH araC/xylS-type" evidence="4">
    <location>
        <begin position="140"/>
        <end position="238"/>
    </location>
</feature>
<evidence type="ECO:0000313" key="6">
    <source>
        <dbReference type="Proteomes" id="UP000294419"/>
    </source>
</evidence>
<keyword evidence="3" id="KW-0804">Transcription</keyword>
<name>A0A4P6ZFK1_9FLAO</name>
<evidence type="ECO:0000313" key="5">
    <source>
        <dbReference type="EMBL" id="QBO58410.1"/>
    </source>
</evidence>
<dbReference type="Pfam" id="PF12833">
    <property type="entry name" value="HTH_18"/>
    <property type="match status" value="1"/>
</dbReference>
<keyword evidence="6" id="KW-1185">Reference proteome</keyword>
<dbReference type="InterPro" id="IPR020449">
    <property type="entry name" value="Tscrpt_reg_AraC-type_HTH"/>
</dbReference>
<accession>A0A4P6ZFK1</accession>
<dbReference type="AlphaFoldDB" id="A0A4P6ZFK1"/>
<dbReference type="PANTHER" id="PTHR43280:SF32">
    <property type="entry name" value="TRANSCRIPTIONAL REGULATORY PROTEIN"/>
    <property type="match status" value="1"/>
</dbReference>
<evidence type="ECO:0000256" key="2">
    <source>
        <dbReference type="ARBA" id="ARBA00023125"/>
    </source>
</evidence>
<dbReference type="Proteomes" id="UP000294419">
    <property type="component" value="Chromosome"/>
</dbReference>
<organism evidence="5 6">
    <name type="scientific">Chryseobacterium salivictor</name>
    <dbReference type="NCBI Taxonomy" id="2547600"/>
    <lineage>
        <taxon>Bacteria</taxon>
        <taxon>Pseudomonadati</taxon>
        <taxon>Bacteroidota</taxon>
        <taxon>Flavobacteriia</taxon>
        <taxon>Flavobacteriales</taxon>
        <taxon>Weeksellaceae</taxon>
        <taxon>Chryseobacterium group</taxon>
        <taxon>Chryseobacterium</taxon>
    </lineage>
</organism>
<dbReference type="EC" id="2.1.1.-" evidence="5"/>
<dbReference type="PRINTS" id="PR00032">
    <property type="entry name" value="HTHARAC"/>
</dbReference>